<dbReference type="InterPro" id="IPR045857">
    <property type="entry name" value="O16G_dom_2"/>
</dbReference>
<proteinExistence type="inferred from homology"/>
<comment type="caution">
    <text evidence="5">The sequence shown here is derived from an EMBL/GenBank/DDBJ whole genome shotgun (WGS) entry which is preliminary data.</text>
</comment>
<keyword evidence="3 5" id="KW-0326">Glycosidase</keyword>
<reference evidence="5 6" key="1">
    <citation type="submission" date="2009-01" db="EMBL/GenBank/DDBJ databases">
        <authorList>
            <person name="Qin X."/>
            <person name="Bachman B."/>
            <person name="Battles P."/>
            <person name="Bell A."/>
            <person name="Bess C."/>
            <person name="Bickham C."/>
            <person name="Chaboub L."/>
            <person name="Chen D."/>
            <person name="Coyle M."/>
            <person name="Deiros D.R."/>
            <person name="Dinh H."/>
            <person name="Forbes L."/>
            <person name="Fowler G."/>
            <person name="Francisco L."/>
            <person name="Fu Q."/>
            <person name="Gubbala S."/>
            <person name="Hale W."/>
            <person name="Han Y."/>
            <person name="Hemphill L."/>
            <person name="Highlander S.K."/>
            <person name="Hirani K."/>
            <person name="Hogues M."/>
            <person name="Jackson L."/>
            <person name="Jakkamsetti A."/>
            <person name="Javaid M."/>
            <person name="Jiang H."/>
            <person name="Korchina V."/>
            <person name="Kovar C."/>
            <person name="Lara F."/>
            <person name="Lee S."/>
            <person name="Mata R."/>
            <person name="Mathew T."/>
            <person name="Moen C."/>
            <person name="Morales K."/>
            <person name="Munidasa M."/>
            <person name="Nazareth L."/>
            <person name="Ngo R."/>
            <person name="Nguyen L."/>
            <person name="Okwuonu G."/>
            <person name="Ongeri F."/>
            <person name="Patil S."/>
            <person name="Petrosino J."/>
            <person name="Pham C."/>
            <person name="Pham P."/>
            <person name="Pu L.-L."/>
            <person name="Puazo M."/>
            <person name="Raj R."/>
            <person name="Reid J."/>
            <person name="Rouhana J."/>
            <person name="Saada N."/>
            <person name="Shang Y."/>
            <person name="Simmons D."/>
            <person name="Thornton R."/>
            <person name="Warren J."/>
            <person name="Weissenberger G."/>
            <person name="Zhang J."/>
            <person name="Zhang L."/>
            <person name="Zhou C."/>
            <person name="Zhu D."/>
            <person name="Muzny D."/>
            <person name="Worley K."/>
            <person name="Gibbs R."/>
        </authorList>
    </citation>
    <scope>NUCLEOTIDE SEQUENCE [LARGE SCALE GENOMIC DNA]</scope>
    <source>
        <strain evidence="5 6">ATCC 33200</strain>
    </source>
</reference>
<dbReference type="Pfam" id="PF23915">
    <property type="entry name" value="SusG_C"/>
    <property type="match status" value="1"/>
</dbReference>
<keyword evidence="2 5" id="KW-0378">Hydrolase</keyword>
<dbReference type="CDD" id="cd11333">
    <property type="entry name" value="AmyAc_SI_OligoGlu_DGase"/>
    <property type="match status" value="1"/>
</dbReference>
<dbReference type="InterPro" id="IPR017853">
    <property type="entry name" value="GH"/>
</dbReference>
<evidence type="ECO:0000256" key="3">
    <source>
        <dbReference type="ARBA" id="ARBA00023295"/>
    </source>
</evidence>
<dbReference type="PANTHER" id="PTHR10357">
    <property type="entry name" value="ALPHA-AMYLASE FAMILY MEMBER"/>
    <property type="match status" value="1"/>
</dbReference>
<evidence type="ECO:0000313" key="6">
    <source>
        <dbReference type="Proteomes" id="UP000003491"/>
    </source>
</evidence>
<evidence type="ECO:0000259" key="4">
    <source>
        <dbReference type="SMART" id="SM00642"/>
    </source>
</evidence>
<dbReference type="FunFam" id="3.90.400.10:FF:000002">
    <property type="entry name" value="Sucrose isomerase"/>
    <property type="match status" value="1"/>
</dbReference>
<dbReference type="GO" id="GO:0004556">
    <property type="term" value="F:alpha-amylase activity"/>
    <property type="evidence" value="ECO:0007669"/>
    <property type="project" value="TreeGrafter"/>
</dbReference>
<dbReference type="Pfam" id="PF00128">
    <property type="entry name" value="Alpha-amylase"/>
    <property type="match status" value="1"/>
</dbReference>
<dbReference type="SUPFAM" id="SSF51011">
    <property type="entry name" value="Glycosyl hydrolase domain"/>
    <property type="match status" value="1"/>
</dbReference>
<dbReference type="InterPro" id="IPR013780">
    <property type="entry name" value="Glyco_hydro_b"/>
</dbReference>
<dbReference type="Gene3D" id="2.60.40.1180">
    <property type="entry name" value="Golgi alpha-mannosidase II"/>
    <property type="match status" value="1"/>
</dbReference>
<dbReference type="SMART" id="SM00642">
    <property type="entry name" value="Aamy"/>
    <property type="match status" value="1"/>
</dbReference>
<dbReference type="FunFam" id="2.60.40.1180:FF:000007">
    <property type="entry name" value="Sucrose isomerase"/>
    <property type="match status" value="1"/>
</dbReference>
<dbReference type="InterPro" id="IPR056300">
    <property type="entry name" value="SusG-like_C"/>
</dbReference>
<name>C2E7L2_LACJH</name>
<dbReference type="Proteomes" id="UP000003491">
    <property type="component" value="Unassembled WGS sequence"/>
</dbReference>
<dbReference type="GO" id="GO:0004574">
    <property type="term" value="F:oligo-1,6-glucosidase activity"/>
    <property type="evidence" value="ECO:0007669"/>
    <property type="project" value="UniProtKB-EC"/>
</dbReference>
<dbReference type="GO" id="GO:0009313">
    <property type="term" value="P:oligosaccharide catabolic process"/>
    <property type="evidence" value="ECO:0007669"/>
    <property type="project" value="TreeGrafter"/>
</dbReference>
<evidence type="ECO:0000313" key="5">
    <source>
        <dbReference type="EMBL" id="EEJ59054.1"/>
    </source>
</evidence>
<protein>
    <submittedName>
        <fullName evidence="5">Alpha amylase, catalytic domain protein</fullName>
        <ecNumber evidence="5">3.2.1.10</ecNumber>
    </submittedName>
</protein>
<comment type="similarity">
    <text evidence="1">Belongs to the glycosyl hydrolase 13 family.</text>
</comment>
<dbReference type="HOGENOM" id="CLU_006462_1_2_9"/>
<dbReference type="Gene3D" id="3.20.20.80">
    <property type="entry name" value="Glycosidases"/>
    <property type="match status" value="1"/>
</dbReference>
<sequence>MKMNDWKKKAIVYEAYVQSFKDSNGDGIGDIRGLIEKLDYIKNLGANTIWLTPIFKSPLVDNGYDIADYKAINPIYGSMNDFKELLSKAHEKGLRIVMDLVVNHTSDQHEWFKESKKNKDNKYSDYYIWRDPKEDGSAPTNLGSAFGGSAWTYVPERNQYYLHLFAKQQPDLNWDNPEVRNDVYKIMKFWLDMGVDGFRMDSISFISKPRKFEDTPLEDSKEYGAYYYGSANGPHIHEYLQEMNREVLSKYDVISIGETPHTSAKEARLFVEPERHELDMVFQFEHMHVDYGEYGRYSDVSFKMSDLRNSMSSWQNNLSWNSNYLGNHDQPRIVSRFGNDSQYRKESAKMLAMASLLQKGTPFIFQGEEIGMTNLHIKQIDELKDLEAHNIYNFLKSKGISNRDALNMVNRKTRDNARTPIQWDESEQAGFSSGKPWIEVNPNYKEINVKKDLNDPDSIYHFYQKLLKLRNDNQVLLDGKYDLLTSDDSAIFAYTRSTEKEKLAVICSFVPYKVKYNLPTDFVNKNQVLLSNYSHSNSKASNVIYLRPYEGVVIKRE</sequence>
<dbReference type="NCBIfam" id="NF008183">
    <property type="entry name" value="PRK10933.1"/>
    <property type="match status" value="1"/>
</dbReference>
<dbReference type="AlphaFoldDB" id="C2E7L2"/>
<dbReference type="EC" id="3.2.1.10" evidence="5"/>
<evidence type="ECO:0000256" key="2">
    <source>
        <dbReference type="ARBA" id="ARBA00022801"/>
    </source>
</evidence>
<dbReference type="Gene3D" id="3.90.400.10">
    <property type="entry name" value="Oligo-1,6-glucosidase, Domain 2"/>
    <property type="match status" value="1"/>
</dbReference>
<organism evidence="5 6">
    <name type="scientific">Lactobacillus johnsonii ATCC 33200</name>
    <dbReference type="NCBI Taxonomy" id="525330"/>
    <lineage>
        <taxon>Bacteria</taxon>
        <taxon>Bacillati</taxon>
        <taxon>Bacillota</taxon>
        <taxon>Bacilli</taxon>
        <taxon>Lactobacillales</taxon>
        <taxon>Lactobacillaceae</taxon>
        <taxon>Lactobacillus</taxon>
    </lineage>
</organism>
<evidence type="ECO:0000256" key="1">
    <source>
        <dbReference type="ARBA" id="ARBA00008061"/>
    </source>
</evidence>
<dbReference type="SUPFAM" id="SSF51445">
    <property type="entry name" value="(Trans)glycosidases"/>
    <property type="match status" value="1"/>
</dbReference>
<dbReference type="PANTHER" id="PTHR10357:SF179">
    <property type="entry name" value="NEUTRAL AND BASIC AMINO ACID TRANSPORT PROTEIN RBAT"/>
    <property type="match status" value="1"/>
</dbReference>
<dbReference type="EMBL" id="ACGR01000044">
    <property type="protein sequence ID" value="EEJ59054.1"/>
    <property type="molecule type" value="Genomic_DNA"/>
</dbReference>
<dbReference type="InterPro" id="IPR006047">
    <property type="entry name" value="GH13_cat_dom"/>
</dbReference>
<feature type="domain" description="Glycosyl hydrolase family 13 catalytic" evidence="4">
    <location>
        <begin position="14"/>
        <end position="418"/>
    </location>
</feature>
<accession>C2E7L2</accession>
<gene>
    <name evidence="5" type="primary">malL1</name>
    <name evidence="5" type="ORF">HMPREF0528_1736</name>
</gene>
<dbReference type="FunFam" id="3.20.20.80:FF:000064">
    <property type="entry name" value="Oligo-1,6-glucosidase"/>
    <property type="match status" value="1"/>
</dbReference>